<name>A0A2W7R1I1_9BACT</name>
<organism evidence="1 2">
    <name type="scientific">Algoriphagus chordae</name>
    <dbReference type="NCBI Taxonomy" id="237019"/>
    <lineage>
        <taxon>Bacteria</taxon>
        <taxon>Pseudomonadati</taxon>
        <taxon>Bacteroidota</taxon>
        <taxon>Cytophagia</taxon>
        <taxon>Cytophagales</taxon>
        <taxon>Cyclobacteriaceae</taxon>
        <taxon>Algoriphagus</taxon>
    </lineage>
</organism>
<dbReference type="EMBL" id="QKZT01000005">
    <property type="protein sequence ID" value="PZX54041.1"/>
    <property type="molecule type" value="Genomic_DNA"/>
</dbReference>
<proteinExistence type="predicted"/>
<dbReference type="AlphaFoldDB" id="A0A2W7R1I1"/>
<protein>
    <submittedName>
        <fullName evidence="1">Uncharacterized protein</fullName>
    </submittedName>
</protein>
<evidence type="ECO:0000313" key="1">
    <source>
        <dbReference type="EMBL" id="PZX54041.1"/>
    </source>
</evidence>
<dbReference type="RefSeq" id="WP_262510135.1">
    <property type="nucleotide sequence ID" value="NZ_QKZT01000005.1"/>
</dbReference>
<gene>
    <name evidence="1" type="ORF">LV85_01380</name>
</gene>
<sequence length="42" mass="4864">MQEGIYESLISKLVQSKLDELDQKVFFVDQKPIDKAEAKDVH</sequence>
<comment type="caution">
    <text evidence="1">The sequence shown here is derived from an EMBL/GenBank/DDBJ whole genome shotgun (WGS) entry which is preliminary data.</text>
</comment>
<reference evidence="1 2" key="1">
    <citation type="submission" date="2018-06" db="EMBL/GenBank/DDBJ databases">
        <title>Genomic Encyclopedia of Archaeal and Bacterial Type Strains, Phase II (KMG-II): from individual species to whole genera.</title>
        <authorList>
            <person name="Goeker M."/>
        </authorList>
    </citation>
    <scope>NUCLEOTIDE SEQUENCE [LARGE SCALE GENOMIC DNA]</scope>
    <source>
        <strain evidence="1 2">DSM 19830</strain>
    </source>
</reference>
<keyword evidence="2" id="KW-1185">Reference proteome</keyword>
<accession>A0A2W7R1I1</accession>
<dbReference type="Proteomes" id="UP000248882">
    <property type="component" value="Unassembled WGS sequence"/>
</dbReference>
<evidence type="ECO:0000313" key="2">
    <source>
        <dbReference type="Proteomes" id="UP000248882"/>
    </source>
</evidence>